<evidence type="ECO:0000313" key="2">
    <source>
        <dbReference type="Proteomes" id="UP000183210"/>
    </source>
</evidence>
<accession>A0A9X8MHZ4</accession>
<name>A0A9X8MHZ4_9PSED</name>
<sequence>ADIVTDDPDQHSTPKKINTGKQLIRKAFLHQSWSAMNLASELAGSDAIARIQSRVTAYWERQLQRRIIASLSGVMNDNIANDGGDMVLDISGTTASTFSPEAVIDAAGTMGDAMDSVTAIAMHSDLYREALKQDLIDFIPLSQQNMRMPTYRGLAVVVDDALVATGGVYTSILFGAGAVAYGLTAPRVAEATEVESIASAGNGGGQQILHSRINLSIHPAGFSWVEGTIASESPSTNELSGGTHWDRVVERKAVPLAFLVTK</sequence>
<dbReference type="Proteomes" id="UP000183210">
    <property type="component" value="Unassembled WGS sequence"/>
</dbReference>
<gene>
    <name evidence="1" type="ORF">SAMN05216409_1396</name>
</gene>
<dbReference type="EMBL" id="FOEV01000039">
    <property type="protein sequence ID" value="SER53652.1"/>
    <property type="molecule type" value="Genomic_DNA"/>
</dbReference>
<comment type="caution">
    <text evidence="1">The sequence shown here is derived from an EMBL/GenBank/DDBJ whole genome shotgun (WGS) entry which is preliminary data.</text>
</comment>
<evidence type="ECO:0000313" key="1">
    <source>
        <dbReference type="EMBL" id="SER53652.1"/>
    </source>
</evidence>
<feature type="non-terminal residue" evidence="1">
    <location>
        <position position="1"/>
    </location>
</feature>
<evidence type="ECO:0008006" key="3">
    <source>
        <dbReference type="Google" id="ProtNLM"/>
    </source>
</evidence>
<organism evidence="1 2">
    <name type="scientific">Pseudomonas lutea</name>
    <dbReference type="NCBI Taxonomy" id="243924"/>
    <lineage>
        <taxon>Bacteria</taxon>
        <taxon>Pseudomonadati</taxon>
        <taxon>Pseudomonadota</taxon>
        <taxon>Gammaproteobacteria</taxon>
        <taxon>Pseudomonadales</taxon>
        <taxon>Pseudomonadaceae</taxon>
        <taxon>Pseudomonas</taxon>
    </lineage>
</organism>
<reference evidence="1 2" key="1">
    <citation type="submission" date="2016-10" db="EMBL/GenBank/DDBJ databases">
        <authorList>
            <person name="Varghese N."/>
            <person name="Submissions S."/>
        </authorList>
    </citation>
    <scope>NUCLEOTIDE SEQUENCE [LARGE SCALE GENOMIC DNA]</scope>
    <source>
        <strain evidence="1 2">LMG 21974</strain>
    </source>
</reference>
<dbReference type="Pfam" id="PF20036">
    <property type="entry name" value="Gp13-like"/>
    <property type="match status" value="1"/>
</dbReference>
<proteinExistence type="predicted"/>
<protein>
    <recommendedName>
        <fullName evidence="3">Major capsid protein</fullName>
    </recommendedName>
</protein>
<dbReference type="InterPro" id="IPR045404">
    <property type="entry name" value="Gp13-like"/>
</dbReference>
<dbReference type="RefSeq" id="WP_074830734.1">
    <property type="nucleotide sequence ID" value="NZ_FOEV01000039.1"/>
</dbReference>
<dbReference type="AlphaFoldDB" id="A0A9X8MHZ4"/>